<gene>
    <name evidence="2" type="ORF">ABFZ84_12100</name>
</gene>
<name>A0ABV3Z7V3_9PROT</name>
<evidence type="ECO:0000256" key="1">
    <source>
        <dbReference type="SAM" id="Phobius"/>
    </source>
</evidence>
<dbReference type="Proteomes" id="UP001560685">
    <property type="component" value="Unassembled WGS sequence"/>
</dbReference>
<feature type="transmembrane region" description="Helical" evidence="1">
    <location>
        <begin position="64"/>
        <end position="84"/>
    </location>
</feature>
<feature type="transmembrane region" description="Helical" evidence="1">
    <location>
        <begin position="116"/>
        <end position="137"/>
    </location>
</feature>
<protein>
    <submittedName>
        <fullName evidence="2">MerC domain-containing protein</fullName>
    </submittedName>
</protein>
<organism evidence="2 3">
    <name type="scientific">Hyphococcus lacteus</name>
    <dbReference type="NCBI Taxonomy" id="3143536"/>
    <lineage>
        <taxon>Bacteria</taxon>
        <taxon>Pseudomonadati</taxon>
        <taxon>Pseudomonadota</taxon>
        <taxon>Alphaproteobacteria</taxon>
        <taxon>Parvularculales</taxon>
        <taxon>Parvularculaceae</taxon>
        <taxon>Hyphococcus</taxon>
    </lineage>
</organism>
<keyword evidence="1" id="KW-1133">Transmembrane helix</keyword>
<evidence type="ECO:0000313" key="2">
    <source>
        <dbReference type="EMBL" id="MEX6634287.1"/>
    </source>
</evidence>
<dbReference type="RefSeq" id="WP_369314273.1">
    <property type="nucleotide sequence ID" value="NZ_JBEHZE010000001.1"/>
</dbReference>
<keyword evidence="3" id="KW-1185">Reference proteome</keyword>
<keyword evidence="1" id="KW-0812">Transmembrane</keyword>
<accession>A0ABV3Z7V3</accession>
<keyword evidence="1" id="KW-0472">Membrane</keyword>
<proteinExistence type="predicted"/>
<feature type="transmembrane region" description="Helical" evidence="1">
    <location>
        <begin position="28"/>
        <end position="52"/>
    </location>
</feature>
<dbReference type="Pfam" id="PF03203">
    <property type="entry name" value="MerC"/>
    <property type="match status" value="1"/>
</dbReference>
<reference evidence="2 3" key="1">
    <citation type="submission" date="2024-05" db="EMBL/GenBank/DDBJ databases">
        <title>Three bacterial strains, DH-69, EH-24, and ECK-19 isolated from coastal sediments.</title>
        <authorList>
            <person name="Ye Y.-Q."/>
            <person name="Du Z.-J."/>
        </authorList>
    </citation>
    <scope>NUCLEOTIDE SEQUENCE [LARGE SCALE GENOMIC DNA]</scope>
    <source>
        <strain evidence="2 3">ECK-19</strain>
    </source>
</reference>
<sequence length="144" mass="15769">MSAQHQYTTLAERVFSKRSMGGLNTASFDYAAVGVSCLCVMHCLALPLIGSALPIVGSLSDVEWIHKALVLIAIPISGFAILTNSNRIRDLGLVMIVILSVICLIGGAFVESLHFIEQPLTSMGAFMLSATHFVWWWRHHRSLT</sequence>
<evidence type="ECO:0000313" key="3">
    <source>
        <dbReference type="Proteomes" id="UP001560685"/>
    </source>
</evidence>
<comment type="caution">
    <text evidence="2">The sequence shown here is derived from an EMBL/GenBank/DDBJ whole genome shotgun (WGS) entry which is preliminary data.</text>
</comment>
<feature type="transmembrane region" description="Helical" evidence="1">
    <location>
        <begin position="91"/>
        <end position="110"/>
    </location>
</feature>
<dbReference type="InterPro" id="IPR004891">
    <property type="entry name" value="Mercury-R_MerC"/>
</dbReference>
<dbReference type="EMBL" id="JBEHZE010000001">
    <property type="protein sequence ID" value="MEX6634287.1"/>
    <property type="molecule type" value="Genomic_DNA"/>
</dbReference>